<dbReference type="AlphaFoldDB" id="A0A5C3QGR5"/>
<evidence type="ECO:0000313" key="1">
    <source>
        <dbReference type="EMBL" id="TFK97483.1"/>
    </source>
</evidence>
<gene>
    <name evidence="1" type="ORF">BDV98DRAFT_596693</name>
</gene>
<reference evidence="1 2" key="1">
    <citation type="journal article" date="2019" name="Nat. Ecol. Evol.">
        <title>Megaphylogeny resolves global patterns of mushroom evolution.</title>
        <authorList>
            <person name="Varga T."/>
            <person name="Krizsan K."/>
            <person name="Foldi C."/>
            <person name="Dima B."/>
            <person name="Sanchez-Garcia M."/>
            <person name="Sanchez-Ramirez S."/>
            <person name="Szollosi G.J."/>
            <person name="Szarkandi J.G."/>
            <person name="Papp V."/>
            <person name="Albert L."/>
            <person name="Andreopoulos W."/>
            <person name="Angelini C."/>
            <person name="Antonin V."/>
            <person name="Barry K.W."/>
            <person name="Bougher N.L."/>
            <person name="Buchanan P."/>
            <person name="Buyck B."/>
            <person name="Bense V."/>
            <person name="Catcheside P."/>
            <person name="Chovatia M."/>
            <person name="Cooper J."/>
            <person name="Damon W."/>
            <person name="Desjardin D."/>
            <person name="Finy P."/>
            <person name="Geml J."/>
            <person name="Haridas S."/>
            <person name="Hughes K."/>
            <person name="Justo A."/>
            <person name="Karasinski D."/>
            <person name="Kautmanova I."/>
            <person name="Kiss B."/>
            <person name="Kocsube S."/>
            <person name="Kotiranta H."/>
            <person name="LaButti K.M."/>
            <person name="Lechner B.E."/>
            <person name="Liimatainen K."/>
            <person name="Lipzen A."/>
            <person name="Lukacs Z."/>
            <person name="Mihaltcheva S."/>
            <person name="Morgado L.N."/>
            <person name="Niskanen T."/>
            <person name="Noordeloos M.E."/>
            <person name="Ohm R.A."/>
            <person name="Ortiz-Santana B."/>
            <person name="Ovrebo C."/>
            <person name="Racz N."/>
            <person name="Riley R."/>
            <person name="Savchenko A."/>
            <person name="Shiryaev A."/>
            <person name="Soop K."/>
            <person name="Spirin V."/>
            <person name="Szebenyi C."/>
            <person name="Tomsovsky M."/>
            <person name="Tulloss R.E."/>
            <person name="Uehling J."/>
            <person name="Grigoriev I.V."/>
            <person name="Vagvolgyi C."/>
            <person name="Papp T."/>
            <person name="Martin F.M."/>
            <person name="Miettinen O."/>
            <person name="Hibbett D.S."/>
            <person name="Nagy L.G."/>
        </authorList>
    </citation>
    <scope>NUCLEOTIDE SEQUENCE [LARGE SCALE GENOMIC DNA]</scope>
    <source>
        <strain evidence="1 2">CBS 309.79</strain>
    </source>
</reference>
<dbReference type="Proteomes" id="UP000305067">
    <property type="component" value="Unassembled WGS sequence"/>
</dbReference>
<protein>
    <submittedName>
        <fullName evidence="1">Uncharacterized protein</fullName>
    </submittedName>
</protein>
<name>A0A5C3QGR5_9AGAR</name>
<proteinExistence type="predicted"/>
<sequence length="283" mass="32247">MPQLRKLKMVRPVFSPHPYGAFRNLSPVDLVASGPSAMWLISSDCPDLHRVVLRDYFMQGEARREMDYSVWENWCRTNIIPVMEFEQIEEAHFALRGIDSSCIYRYLAFPRLRRLHLPGTAILHPNQPVADLVARSSQGFTSLTLALQPSGENNERIQEILRVCGNLEHLVPYGSSSKRYTNTEVVFQWLTWDDDRPAEEQCPRLQSFELEFSVIPVSTVLMMVKSRLDSTRSGPTHSLSIFRACVLDIRSLESLRIVPGLTSIYQSFAIVERGADELTSTSV</sequence>
<accession>A0A5C3QGR5</accession>
<keyword evidence="2" id="KW-1185">Reference proteome</keyword>
<dbReference type="EMBL" id="ML178847">
    <property type="protein sequence ID" value="TFK97483.1"/>
    <property type="molecule type" value="Genomic_DNA"/>
</dbReference>
<organism evidence="1 2">
    <name type="scientific">Pterulicium gracile</name>
    <dbReference type="NCBI Taxonomy" id="1884261"/>
    <lineage>
        <taxon>Eukaryota</taxon>
        <taxon>Fungi</taxon>
        <taxon>Dikarya</taxon>
        <taxon>Basidiomycota</taxon>
        <taxon>Agaricomycotina</taxon>
        <taxon>Agaricomycetes</taxon>
        <taxon>Agaricomycetidae</taxon>
        <taxon>Agaricales</taxon>
        <taxon>Pleurotineae</taxon>
        <taxon>Pterulaceae</taxon>
        <taxon>Pterulicium</taxon>
    </lineage>
</organism>
<evidence type="ECO:0000313" key="2">
    <source>
        <dbReference type="Proteomes" id="UP000305067"/>
    </source>
</evidence>